<keyword evidence="1" id="KW-0175">Coiled coil</keyword>
<feature type="coiled-coil region" evidence="1">
    <location>
        <begin position="210"/>
        <end position="237"/>
    </location>
</feature>
<dbReference type="Proteomes" id="UP001605036">
    <property type="component" value="Unassembled WGS sequence"/>
</dbReference>
<name>A0ABD1XX90_9MARC</name>
<gene>
    <name evidence="3" type="ORF">R1flu_025260</name>
</gene>
<dbReference type="AlphaFoldDB" id="A0ABD1XX90"/>
<dbReference type="EMBL" id="JBHFFA010000007">
    <property type="protein sequence ID" value="KAL2613568.1"/>
    <property type="molecule type" value="Genomic_DNA"/>
</dbReference>
<keyword evidence="4" id="KW-1185">Reference proteome</keyword>
<sequence length="428" mass="48594">MAYDLNNVSFQDSGKSCKMGVVTAGGVLDNCIRDSIFHAFGFCTHEEELKKRLAKAEESKHDLMVHLQQTQRSLRDCERKLNQSKEETMLNASALKRQIAENQKLREQCVALEDECTRLEHDRDLYHNDREVFMEAAYEAEDRAADAEDRAVEAETRSASLQAELQQLRQSLSHINRDRRACIEAELLQMRFSLSEINRDNESRNSEDDVASLRSRIADLEGINASLQEELSQFRSAKSLEMTSGIAKQYEETKRQLRCLQDTYATEKVATMAEQVAQVLVTSVVIAKALDRAQVAEKNLETCTDNLRKAEDEVTKLADDRRVLIHLADENNLLPRILRKTADEQSPKPNKGISENGSSKSRGRVRSKPCECEDSYCEMCKGRQPLMPLQANSVDRKAIRRQYPAVENFLHSLSSPSRGDSSSKFEDL</sequence>
<dbReference type="PANTHER" id="PTHR35689">
    <property type="entry name" value="EARLY ENDOSOME ANTIGEN"/>
    <property type="match status" value="1"/>
</dbReference>
<proteinExistence type="predicted"/>
<protein>
    <submittedName>
        <fullName evidence="3">Uncharacterized protein</fullName>
    </submittedName>
</protein>
<accession>A0ABD1XX90</accession>
<evidence type="ECO:0000256" key="2">
    <source>
        <dbReference type="SAM" id="MobiDB-lite"/>
    </source>
</evidence>
<feature type="region of interest" description="Disordered" evidence="2">
    <location>
        <begin position="338"/>
        <end position="367"/>
    </location>
</feature>
<organism evidence="3 4">
    <name type="scientific">Riccia fluitans</name>
    <dbReference type="NCBI Taxonomy" id="41844"/>
    <lineage>
        <taxon>Eukaryota</taxon>
        <taxon>Viridiplantae</taxon>
        <taxon>Streptophyta</taxon>
        <taxon>Embryophyta</taxon>
        <taxon>Marchantiophyta</taxon>
        <taxon>Marchantiopsida</taxon>
        <taxon>Marchantiidae</taxon>
        <taxon>Marchantiales</taxon>
        <taxon>Ricciaceae</taxon>
        <taxon>Riccia</taxon>
    </lineage>
</organism>
<evidence type="ECO:0000313" key="4">
    <source>
        <dbReference type="Proteomes" id="UP001605036"/>
    </source>
</evidence>
<feature type="coiled-coil region" evidence="1">
    <location>
        <begin position="286"/>
        <end position="320"/>
    </location>
</feature>
<evidence type="ECO:0000256" key="1">
    <source>
        <dbReference type="SAM" id="Coils"/>
    </source>
</evidence>
<feature type="region of interest" description="Disordered" evidence="2">
    <location>
        <begin position="408"/>
        <end position="428"/>
    </location>
</feature>
<reference evidence="3 4" key="1">
    <citation type="submission" date="2024-09" db="EMBL/GenBank/DDBJ databases">
        <title>Chromosome-scale assembly of Riccia fluitans.</title>
        <authorList>
            <person name="Paukszto L."/>
            <person name="Sawicki J."/>
            <person name="Karawczyk K."/>
            <person name="Piernik-Szablinska J."/>
            <person name="Szczecinska M."/>
            <person name="Mazdziarz M."/>
        </authorList>
    </citation>
    <scope>NUCLEOTIDE SEQUENCE [LARGE SCALE GENOMIC DNA]</scope>
    <source>
        <strain evidence="3">Rf_01</strain>
        <tissue evidence="3">Aerial parts of the thallus</tissue>
    </source>
</reference>
<evidence type="ECO:0000313" key="3">
    <source>
        <dbReference type="EMBL" id="KAL2613568.1"/>
    </source>
</evidence>
<dbReference type="PANTHER" id="PTHR35689:SF1">
    <property type="entry name" value="EARLY ENDOSOME ANTIGEN"/>
    <property type="match status" value="1"/>
</dbReference>
<feature type="coiled-coil region" evidence="1">
    <location>
        <begin position="46"/>
        <end position="178"/>
    </location>
</feature>
<comment type="caution">
    <text evidence="3">The sequence shown here is derived from an EMBL/GenBank/DDBJ whole genome shotgun (WGS) entry which is preliminary data.</text>
</comment>